<dbReference type="InterPro" id="IPR036734">
    <property type="entry name" value="Neur_chan_lig-bd_sf"/>
</dbReference>
<name>A0A194Q0G4_PAPXU</name>
<evidence type="ECO:0000259" key="2">
    <source>
        <dbReference type="Pfam" id="PF02931"/>
    </source>
</evidence>
<feature type="transmembrane region" description="Helical" evidence="1">
    <location>
        <begin position="262"/>
        <end position="282"/>
    </location>
</feature>
<evidence type="ECO:0000313" key="4">
    <source>
        <dbReference type="Proteomes" id="UP000053268"/>
    </source>
</evidence>
<keyword evidence="1" id="KW-1133">Transmembrane helix</keyword>
<dbReference type="Gene3D" id="2.70.170.10">
    <property type="entry name" value="Neurotransmitter-gated ion-channel ligand-binding domain"/>
    <property type="match status" value="1"/>
</dbReference>
<dbReference type="Pfam" id="PF02931">
    <property type="entry name" value="Neur_chan_LBD"/>
    <property type="match status" value="1"/>
</dbReference>
<feature type="transmembrane region" description="Helical" evidence="1">
    <location>
        <begin position="21"/>
        <end position="45"/>
    </location>
</feature>
<evidence type="ECO:0000256" key="1">
    <source>
        <dbReference type="SAM" id="Phobius"/>
    </source>
</evidence>
<evidence type="ECO:0000313" key="3">
    <source>
        <dbReference type="EMBL" id="KPI96905.1"/>
    </source>
</evidence>
<dbReference type="GO" id="GO:0005230">
    <property type="term" value="F:extracellular ligand-gated monoatomic ion channel activity"/>
    <property type="evidence" value="ECO:0007669"/>
    <property type="project" value="InterPro"/>
</dbReference>
<dbReference type="AlphaFoldDB" id="A0A194Q0G4"/>
<protein>
    <submittedName>
        <fullName evidence="3">5-hydroxytryptamine receptor 3C</fullName>
    </submittedName>
</protein>
<keyword evidence="3" id="KW-0675">Receptor</keyword>
<dbReference type="EMBL" id="KQ459592">
    <property type="protein sequence ID" value="KPI96905.1"/>
    <property type="molecule type" value="Genomic_DNA"/>
</dbReference>
<dbReference type="GO" id="GO:0004888">
    <property type="term" value="F:transmembrane signaling receptor activity"/>
    <property type="evidence" value="ECO:0007669"/>
    <property type="project" value="InterPro"/>
</dbReference>
<dbReference type="CDD" id="cd18989">
    <property type="entry name" value="LGIC_ECD_cation"/>
    <property type="match status" value="1"/>
</dbReference>
<keyword evidence="4" id="KW-1185">Reference proteome</keyword>
<keyword evidence="1" id="KW-0472">Membrane</keyword>
<gene>
    <name evidence="3" type="ORF">RR46_05030</name>
</gene>
<dbReference type="InterPro" id="IPR006202">
    <property type="entry name" value="Neur_chan_lig-bd"/>
</dbReference>
<feature type="transmembrane region" description="Helical" evidence="1">
    <location>
        <begin position="289"/>
        <end position="309"/>
    </location>
</feature>
<dbReference type="SUPFAM" id="SSF63712">
    <property type="entry name" value="Nicotinic receptor ligand binding domain-like"/>
    <property type="match status" value="1"/>
</dbReference>
<feature type="domain" description="Neurotransmitter-gated ion-channel ligand-binding" evidence="2">
    <location>
        <begin position="64"/>
        <end position="237"/>
    </location>
</feature>
<accession>A0A194Q0G4</accession>
<dbReference type="PANTHER" id="PTHR18945">
    <property type="entry name" value="NEUROTRANSMITTER GATED ION CHANNEL"/>
    <property type="match status" value="1"/>
</dbReference>
<dbReference type="Proteomes" id="UP000053268">
    <property type="component" value="Unassembled WGS sequence"/>
</dbReference>
<feature type="transmembrane region" description="Helical" evidence="1">
    <location>
        <begin position="321"/>
        <end position="343"/>
    </location>
</feature>
<dbReference type="STRING" id="66420.A0A194Q0G4"/>
<reference evidence="3 4" key="1">
    <citation type="journal article" date="2015" name="Nat. Commun.">
        <title>Outbred genome sequencing and CRISPR/Cas9 gene editing in butterflies.</title>
        <authorList>
            <person name="Li X."/>
            <person name="Fan D."/>
            <person name="Zhang W."/>
            <person name="Liu G."/>
            <person name="Zhang L."/>
            <person name="Zhao L."/>
            <person name="Fang X."/>
            <person name="Chen L."/>
            <person name="Dong Y."/>
            <person name="Chen Y."/>
            <person name="Ding Y."/>
            <person name="Zhao R."/>
            <person name="Feng M."/>
            <person name="Zhu Y."/>
            <person name="Feng Y."/>
            <person name="Jiang X."/>
            <person name="Zhu D."/>
            <person name="Xiang H."/>
            <person name="Feng X."/>
            <person name="Li S."/>
            <person name="Wang J."/>
            <person name="Zhang G."/>
            <person name="Kronforst M.R."/>
            <person name="Wang W."/>
        </authorList>
    </citation>
    <scope>NUCLEOTIDE SEQUENCE [LARGE SCALE GENOMIC DNA]</scope>
    <source>
        <strain evidence="3">Ya'a_city_454_Px</strain>
        <tissue evidence="3">Whole body</tissue>
    </source>
</reference>
<organism evidence="3 4">
    <name type="scientific">Papilio xuthus</name>
    <name type="common">Asian swallowtail butterfly</name>
    <dbReference type="NCBI Taxonomy" id="66420"/>
    <lineage>
        <taxon>Eukaryota</taxon>
        <taxon>Metazoa</taxon>
        <taxon>Ecdysozoa</taxon>
        <taxon>Arthropoda</taxon>
        <taxon>Hexapoda</taxon>
        <taxon>Insecta</taxon>
        <taxon>Pterygota</taxon>
        <taxon>Neoptera</taxon>
        <taxon>Endopterygota</taxon>
        <taxon>Lepidoptera</taxon>
        <taxon>Glossata</taxon>
        <taxon>Ditrysia</taxon>
        <taxon>Papilionoidea</taxon>
        <taxon>Papilionidae</taxon>
        <taxon>Papilioninae</taxon>
        <taxon>Papilio</taxon>
    </lineage>
</organism>
<proteinExistence type="predicted"/>
<keyword evidence="1" id="KW-0812">Transmembrane</keyword>
<sequence>MLRTSGGAKLGGEARRGEARTVSCVMAAGAAAMHALLLPLLLLHFHVGVTSAACGNASALSERMDALLAEYDRGAPPSPRMPVRLALIVRHAALDERRSAVRMLADLQMSWEDARLSWNSSVWGCGYAGVPAERLWLPDVALVSAATRGADPAASAGQHARLASDGRIEWTSRLDLSAPLALRLDDWPRDLHNAVFKFASRDHDSDQLDLTVAHAEGQTVFEAGAWELASVSHSTETWRRGDGERRVVAWALGLRRRAPAHALATTAVLAAAALLLLAALLLPPAARPPLCACASFTAAIWLISALVRLPGSATTPLAVELAGALCICGGLAALCAALTRLLAAVTAAPPRRLRSALAAASSLCSLAPESGDGGAGVWAAAALLLDRMLRAALAIALFLVLCLYL</sequence>
<dbReference type="InterPro" id="IPR006201">
    <property type="entry name" value="Neur_channel"/>
</dbReference>
<dbReference type="GO" id="GO:0016020">
    <property type="term" value="C:membrane"/>
    <property type="evidence" value="ECO:0007669"/>
    <property type="project" value="InterPro"/>
</dbReference>